<name>A0A1F5L1D2_PENAI</name>
<dbReference type="AlphaFoldDB" id="A0A1F5L1D2"/>
<dbReference type="GO" id="GO:0015123">
    <property type="term" value="F:acetate transmembrane transporter activity"/>
    <property type="evidence" value="ECO:0007669"/>
    <property type="project" value="TreeGrafter"/>
</dbReference>
<dbReference type="InterPro" id="IPR036291">
    <property type="entry name" value="NAD(P)-bd_dom_sf"/>
</dbReference>
<keyword evidence="8" id="KW-1185">Reference proteome</keyword>
<evidence type="ECO:0000256" key="4">
    <source>
        <dbReference type="ARBA" id="ARBA00022989"/>
    </source>
</evidence>
<keyword evidence="3 6" id="KW-0812">Transmembrane</keyword>
<comment type="subcellular location">
    <subcellularLocation>
        <location evidence="1">Membrane</location>
        <topology evidence="1">Multi-pass membrane protein</topology>
    </subcellularLocation>
</comment>
<reference evidence="7 8" key="1">
    <citation type="journal article" date="2016" name="Sci. Rep.">
        <title>Penicillium arizonense, a new, genome sequenced fungal species, reveals a high chemical diversity in secreted metabolites.</title>
        <authorList>
            <person name="Grijseels S."/>
            <person name="Nielsen J.C."/>
            <person name="Randelovic M."/>
            <person name="Nielsen J."/>
            <person name="Nielsen K.F."/>
            <person name="Workman M."/>
            <person name="Frisvad J.C."/>
        </authorList>
    </citation>
    <scope>NUCLEOTIDE SEQUENCE [LARGE SCALE GENOMIC DNA]</scope>
    <source>
        <strain evidence="7 8">CBS 141311</strain>
    </source>
</reference>
<comment type="similarity">
    <text evidence="2">Belongs to the acetate uptake transporter (AceTr) (TC 2.A.96) family.</text>
</comment>
<dbReference type="RefSeq" id="XP_022482472.1">
    <property type="nucleotide sequence ID" value="XM_022637669.1"/>
</dbReference>
<evidence type="ECO:0000256" key="2">
    <source>
        <dbReference type="ARBA" id="ARBA00005587"/>
    </source>
</evidence>
<dbReference type="GO" id="GO:0005886">
    <property type="term" value="C:plasma membrane"/>
    <property type="evidence" value="ECO:0007669"/>
    <property type="project" value="TreeGrafter"/>
</dbReference>
<dbReference type="GeneID" id="34582403"/>
<evidence type="ECO:0000256" key="1">
    <source>
        <dbReference type="ARBA" id="ARBA00004141"/>
    </source>
</evidence>
<evidence type="ECO:0000256" key="6">
    <source>
        <dbReference type="SAM" id="Phobius"/>
    </source>
</evidence>
<evidence type="ECO:0000256" key="5">
    <source>
        <dbReference type="ARBA" id="ARBA00023136"/>
    </source>
</evidence>
<gene>
    <name evidence="7" type="ORF">PENARI_c077G00441</name>
</gene>
<dbReference type="PANTHER" id="PTHR31123:SF7">
    <property type="entry name" value="MARVEL DOMAIN-CONTAINING PROTEIN"/>
    <property type="match status" value="1"/>
</dbReference>
<dbReference type="Proteomes" id="UP000177622">
    <property type="component" value="Unassembled WGS sequence"/>
</dbReference>
<protein>
    <submittedName>
        <fullName evidence="7">Uncharacterized protein</fullName>
    </submittedName>
</protein>
<feature type="transmembrane region" description="Helical" evidence="6">
    <location>
        <begin position="390"/>
        <end position="410"/>
    </location>
</feature>
<organism evidence="7 8">
    <name type="scientific">Penicillium arizonense</name>
    <dbReference type="NCBI Taxonomy" id="1835702"/>
    <lineage>
        <taxon>Eukaryota</taxon>
        <taxon>Fungi</taxon>
        <taxon>Dikarya</taxon>
        <taxon>Ascomycota</taxon>
        <taxon>Pezizomycotina</taxon>
        <taxon>Eurotiomycetes</taxon>
        <taxon>Eurotiomycetidae</taxon>
        <taxon>Eurotiales</taxon>
        <taxon>Aspergillaceae</taxon>
        <taxon>Penicillium</taxon>
    </lineage>
</organism>
<evidence type="ECO:0000313" key="7">
    <source>
        <dbReference type="EMBL" id="OGE47005.1"/>
    </source>
</evidence>
<dbReference type="InterPro" id="IPR000791">
    <property type="entry name" value="Gpr1/Fun34/SatP-like"/>
</dbReference>
<feature type="transmembrane region" description="Helical" evidence="6">
    <location>
        <begin position="356"/>
        <end position="378"/>
    </location>
</feature>
<dbReference type="PANTHER" id="PTHR31123">
    <property type="entry name" value="ACCUMULATION OF DYADS PROTEIN 2-RELATED"/>
    <property type="match status" value="1"/>
</dbReference>
<dbReference type="OrthoDB" id="3648309at2759"/>
<feature type="transmembrane region" description="Helical" evidence="6">
    <location>
        <begin position="246"/>
        <end position="270"/>
    </location>
</feature>
<comment type="caution">
    <text evidence="7">The sequence shown here is derived from an EMBL/GenBank/DDBJ whole genome shotgun (WGS) entry which is preliminary data.</text>
</comment>
<proteinExistence type="inferred from homology"/>
<feature type="transmembrane region" description="Helical" evidence="6">
    <location>
        <begin position="331"/>
        <end position="349"/>
    </location>
</feature>
<dbReference type="InterPro" id="IPR051633">
    <property type="entry name" value="AceTr"/>
</dbReference>
<keyword evidence="4 6" id="KW-1133">Transmembrane helix</keyword>
<dbReference type="EMBL" id="LXJU01000077">
    <property type="protein sequence ID" value="OGE47005.1"/>
    <property type="molecule type" value="Genomic_DNA"/>
</dbReference>
<keyword evidence="5 6" id="KW-0472">Membrane</keyword>
<sequence>MAAELLKNSKLTYTRPVCGAFMDFLGMPYARSNIPPMNIVIDVHNREACIPGDGNTPITMIYSYDAATLVAKLLDVDEWSEFSFCNGDDTTLSEVLRIAEETRGEKFKVTYLKAEDIDKGNIPILKISEGSGIQPNEQLDYTIKDSMQEPKTTGKYLEGIQRAMRKYDAELREINQFIWTNYELAFEKCKAHNRICATSESLEAEGYQIRRGLIANILMLSEEMSTVKENESMVPKPAQSTMKPGAYLANPAPLAMGGFATTFLSLSLAMMNFRGVFTQTIFMGDLCFVAGIGLLISAQWEMVRGNTFSYTVLSAYGIADAYGGYTAEYHNALGFFVLIWAVFNLFFLLASCALNIVYIILFLGLELCLILDAASSFALGDGLVETSANLITAAGAFGFIASLAGYYCVLQSLCEDSLPFSVPMGDTSRAWKRWCRKTPPKSVKSEGDMA</sequence>
<dbReference type="Pfam" id="PF01184">
    <property type="entry name" value="Gpr1_Fun34_YaaH"/>
    <property type="match status" value="1"/>
</dbReference>
<evidence type="ECO:0000256" key="3">
    <source>
        <dbReference type="ARBA" id="ARBA00022692"/>
    </source>
</evidence>
<feature type="transmembrane region" description="Helical" evidence="6">
    <location>
        <begin position="276"/>
        <end position="296"/>
    </location>
</feature>
<dbReference type="SUPFAM" id="SSF51735">
    <property type="entry name" value="NAD(P)-binding Rossmann-fold domains"/>
    <property type="match status" value="1"/>
</dbReference>
<dbReference type="Gene3D" id="3.90.25.10">
    <property type="entry name" value="UDP-galactose 4-epimerase, domain 1"/>
    <property type="match status" value="1"/>
</dbReference>
<dbReference type="Gene3D" id="3.40.50.720">
    <property type="entry name" value="NAD(P)-binding Rossmann-like Domain"/>
    <property type="match status" value="1"/>
</dbReference>
<evidence type="ECO:0000313" key="8">
    <source>
        <dbReference type="Proteomes" id="UP000177622"/>
    </source>
</evidence>
<accession>A0A1F5L1D2</accession>